<accession>S2IZV9</accession>
<dbReference type="AlphaFoldDB" id="S2IZV9"/>
<proteinExistence type="predicted"/>
<dbReference type="SUPFAM" id="SSF51430">
    <property type="entry name" value="NAD(P)-linked oxidoreductase"/>
    <property type="match status" value="1"/>
</dbReference>
<dbReference type="OrthoDB" id="416253at2759"/>
<dbReference type="Proteomes" id="UP000014254">
    <property type="component" value="Unassembled WGS sequence"/>
</dbReference>
<evidence type="ECO:0000256" key="4">
    <source>
        <dbReference type="PIRSR" id="PIRSR000097-3"/>
    </source>
</evidence>
<evidence type="ECO:0000256" key="2">
    <source>
        <dbReference type="PIRSR" id="PIRSR000097-1"/>
    </source>
</evidence>
<name>S2IZV9_MUCC1</name>
<dbReference type="InterPro" id="IPR036812">
    <property type="entry name" value="NAD(P)_OxRdtase_dom_sf"/>
</dbReference>
<dbReference type="PANTHER" id="PTHR11732">
    <property type="entry name" value="ALDO/KETO REDUCTASE"/>
    <property type="match status" value="1"/>
</dbReference>
<feature type="active site" description="Proton donor" evidence="2">
    <location>
        <position position="57"/>
    </location>
</feature>
<keyword evidence="1" id="KW-0560">Oxidoreductase</keyword>
<organism evidence="6 7">
    <name type="scientific">Mucor circinelloides f. circinelloides (strain 1006PhL)</name>
    <name type="common">Mucormycosis agent</name>
    <name type="synonym">Calyptromyces circinelloides</name>
    <dbReference type="NCBI Taxonomy" id="1220926"/>
    <lineage>
        <taxon>Eukaryota</taxon>
        <taxon>Fungi</taxon>
        <taxon>Fungi incertae sedis</taxon>
        <taxon>Mucoromycota</taxon>
        <taxon>Mucoromycotina</taxon>
        <taxon>Mucoromycetes</taxon>
        <taxon>Mucorales</taxon>
        <taxon>Mucorineae</taxon>
        <taxon>Mucoraceae</taxon>
        <taxon>Mucor</taxon>
    </lineage>
</organism>
<reference evidence="7" key="1">
    <citation type="submission" date="2013-05" db="EMBL/GenBank/DDBJ databases">
        <title>The Genome sequence of Mucor circinelloides f. circinelloides 1006PhL.</title>
        <authorList>
            <consortium name="The Broad Institute Genomics Platform"/>
            <person name="Cuomo C."/>
            <person name="Earl A."/>
            <person name="Findley K."/>
            <person name="Lee S.C."/>
            <person name="Walker B."/>
            <person name="Young S."/>
            <person name="Zeng Q."/>
            <person name="Gargeya S."/>
            <person name="Fitzgerald M."/>
            <person name="Haas B."/>
            <person name="Abouelleil A."/>
            <person name="Allen A.W."/>
            <person name="Alvarado L."/>
            <person name="Arachchi H.M."/>
            <person name="Berlin A.M."/>
            <person name="Chapman S.B."/>
            <person name="Gainer-Dewar J."/>
            <person name="Goldberg J."/>
            <person name="Griggs A."/>
            <person name="Gujja S."/>
            <person name="Hansen M."/>
            <person name="Howarth C."/>
            <person name="Imamovic A."/>
            <person name="Ireland A."/>
            <person name="Larimer J."/>
            <person name="McCowan C."/>
            <person name="Murphy C."/>
            <person name="Pearson M."/>
            <person name="Poon T.W."/>
            <person name="Priest M."/>
            <person name="Roberts A."/>
            <person name="Saif S."/>
            <person name="Shea T."/>
            <person name="Sisk P."/>
            <person name="Sykes S."/>
            <person name="Wortman J."/>
            <person name="Nusbaum C."/>
            <person name="Birren B."/>
        </authorList>
    </citation>
    <scope>NUCLEOTIDE SEQUENCE [LARGE SCALE GENOMIC DNA]</scope>
    <source>
        <strain evidence="7">1006PhL</strain>
    </source>
</reference>
<dbReference type="InParanoid" id="S2IZV9"/>
<evidence type="ECO:0000259" key="5">
    <source>
        <dbReference type="Pfam" id="PF00248"/>
    </source>
</evidence>
<dbReference type="eggNOG" id="KOG1577">
    <property type="taxonomic scope" value="Eukaryota"/>
</dbReference>
<dbReference type="PRINTS" id="PR00069">
    <property type="entry name" value="ALDKETRDTASE"/>
</dbReference>
<feature type="site" description="Lowers pKa of active site Tyr" evidence="4">
    <location>
        <position position="86"/>
    </location>
</feature>
<dbReference type="STRING" id="1220926.S2IZV9"/>
<dbReference type="Gene3D" id="3.20.20.100">
    <property type="entry name" value="NADP-dependent oxidoreductase domain"/>
    <property type="match status" value="1"/>
</dbReference>
<dbReference type="EMBL" id="KE124076">
    <property type="protein sequence ID" value="EPB83316.1"/>
    <property type="molecule type" value="Genomic_DNA"/>
</dbReference>
<feature type="domain" description="NADP-dependent oxidoreductase" evidence="5">
    <location>
        <begin position="22"/>
        <end position="292"/>
    </location>
</feature>
<dbReference type="PIRSF" id="PIRSF000097">
    <property type="entry name" value="AKR"/>
    <property type="match status" value="1"/>
</dbReference>
<dbReference type="GO" id="GO:0016616">
    <property type="term" value="F:oxidoreductase activity, acting on the CH-OH group of donors, NAD or NADP as acceptor"/>
    <property type="evidence" value="ECO:0007669"/>
    <property type="project" value="UniProtKB-ARBA"/>
</dbReference>
<dbReference type="Pfam" id="PF00248">
    <property type="entry name" value="Aldo_ket_red"/>
    <property type="match status" value="1"/>
</dbReference>
<dbReference type="InterPro" id="IPR018170">
    <property type="entry name" value="Aldo/ket_reductase_CS"/>
</dbReference>
<protein>
    <recommendedName>
        <fullName evidence="5">NADP-dependent oxidoreductase domain-containing protein</fullName>
    </recommendedName>
</protein>
<evidence type="ECO:0000256" key="3">
    <source>
        <dbReference type="PIRSR" id="PIRSR000097-2"/>
    </source>
</evidence>
<evidence type="ECO:0000313" key="7">
    <source>
        <dbReference type="Proteomes" id="UP000014254"/>
    </source>
</evidence>
<sequence>MQLINLGFDLFSRNNGNKIPAVGLGTWQSGEENDTVYRAVKAAITDGYRHIDTAMMYGNEAEVGRGIRDGLKESGLKRSDIFVTTKLATIHARPSHVPKAFQDSLDKLDIEYIDLYMMHWPVAMNPATGQLVPLKPDGSRDIDEELDGKFELTWGAMEKLLATGKVKNIGVANFAIPNLERLLKTAKVVPAVNQVELHPYLPQTKLVEFCASKGIHCSAYSPLGSSQSTLLQDQTLAKIAEAHGKSIPQILISWGITRTSVLPKSVNPERIAANIDTVELTEEEIKAINDISKTTTKRFVKPAWGVPVFDEDFE</sequence>
<feature type="binding site" evidence="3">
    <location>
        <position position="119"/>
    </location>
    <ligand>
        <name>substrate</name>
    </ligand>
</feature>
<dbReference type="PROSITE" id="PS00798">
    <property type="entry name" value="ALDOKETO_REDUCTASE_1"/>
    <property type="match status" value="1"/>
</dbReference>
<dbReference type="FunFam" id="3.20.20.100:FF:000002">
    <property type="entry name" value="2,5-diketo-D-gluconic acid reductase A"/>
    <property type="match status" value="1"/>
</dbReference>
<evidence type="ECO:0000256" key="1">
    <source>
        <dbReference type="ARBA" id="ARBA00023002"/>
    </source>
</evidence>
<gene>
    <name evidence="6" type="ORF">HMPREF1544_09962</name>
</gene>
<keyword evidence="7" id="KW-1185">Reference proteome</keyword>
<dbReference type="InterPro" id="IPR023210">
    <property type="entry name" value="NADP_OxRdtase_dom"/>
</dbReference>
<evidence type="ECO:0000313" key="6">
    <source>
        <dbReference type="EMBL" id="EPB83316.1"/>
    </source>
</evidence>
<dbReference type="OMA" id="MHWPASL"/>
<dbReference type="VEuPathDB" id="FungiDB:HMPREF1544_09962"/>
<dbReference type="InterPro" id="IPR020471">
    <property type="entry name" value="AKR"/>
</dbReference>